<protein>
    <recommendedName>
        <fullName evidence="2">S-layer protein C-terminal domain-containing protein</fullName>
    </recommendedName>
</protein>
<feature type="compositionally biased region" description="Low complexity" evidence="1">
    <location>
        <begin position="121"/>
        <end position="148"/>
    </location>
</feature>
<sequence>MRFQQLNRDPNTVMRKKLVKSKKNWVVVSSLSIAGGLFLLGAPSYVANAATTTDAVQQEVVTPTSSDSGTTSTTASDGSTDTSSPDNGVTGSATNGTKETVKSDSEDTNTPINGTDDKSATSGSTTNSDGTGNNGTETTNGDGNTQNQPQVQAFSAESTPIVEDTSATKNSGNGWSYDPDTTTLTINGQLDEGNGSYQEDRWGGNTANITTIKTVEGAIAPVDSSYLFANMTSLTSTNSDFSHLETGDTINAQGMFTNDTSLTTPDFSNNDFSKMENISHMFENDHALITIQLGAMPFKSIVNGSYAFADCENLTDFLGQYSPQYSSTNAWYVEKDTVANLISMFKNDKSLNTIQLTTWGWKDGTETGDSSLGEGMFDGTNLSSIKISATLKFNPKTALTSSKGIKWTDTTFGQSFSGVPTFDENGNPTGGLGSLYTGISTTQLQGKDDLKNKYLVWNASGVPDSTTQVSNLVTIHTTHDGTTSDITTTAHGTWNSTVNVKVPTSYSFDPNKSPYVTSVETVPVVLGFTEATATDTVPYTPAVAKSGNVSVKTSNGTSIDIPVTAADTDTIGDTKTVTVTNDQIKNLAPGYHLANNAESTDIEVKFISPTTDNPDITGTSTSTIELVGDDVAAINDGSVFTNQGTNKDIPVTVTVPAGTIGTTVHVTVSTPGYQSEDILATTNVVNGQNVVTYTDKDGKVIDNDNPLTLTGNPVESKDIDIPAIAGGDDETQKVTLKAGKVGDTQEITLTKDEPGYTNPTIVVTYGPNGELTIVDKATGNPITKEAPAKYIGTPNKATTITFTKPDGTTQVIDIPEGAGNYGDAPITYTADSVNGYTSPSVIVTYTIGGVPTISYASDPNKTVLSTDKLTYTPIPTNSGNTDNQENGDIEYKNQTISTYADKPAVELYQLGQDGKMTLVTNRSLATATDWQSDAVITVDGVGYYRVSTNEWAKMSQAYPYTAPNVYVRAYSDSAKPLYKAESDLIKNRSLAANSSWVADHQTYVINGTKHYRVSTNEFVDEKDVYEYTPVNEIVTTHSGSSARLYTAKGDLVSNRSLSAHSSWKTDSITTINGEQYYRVSTNEFVKAADIDVNR</sequence>
<feature type="compositionally biased region" description="Polar residues" evidence="1">
    <location>
        <begin position="149"/>
        <end position="158"/>
    </location>
</feature>
<proteinExistence type="predicted"/>
<evidence type="ECO:0000259" key="2">
    <source>
        <dbReference type="Pfam" id="PF03217"/>
    </source>
</evidence>
<comment type="caution">
    <text evidence="3">The sequence shown here is derived from an EMBL/GenBank/DDBJ whole genome shotgun (WGS) entry which is preliminary data.</text>
</comment>
<evidence type="ECO:0000256" key="1">
    <source>
        <dbReference type="SAM" id="MobiDB-lite"/>
    </source>
</evidence>
<gene>
    <name evidence="3" type="ORF">FC72_GL000018</name>
</gene>
<reference evidence="3 4" key="1">
    <citation type="journal article" date="2015" name="Genome Announc.">
        <title>Expanding the biotechnology potential of lactobacilli through comparative genomics of 213 strains and associated genera.</title>
        <authorList>
            <person name="Sun Z."/>
            <person name="Harris H.M."/>
            <person name="McCann A."/>
            <person name="Guo C."/>
            <person name="Argimon S."/>
            <person name="Zhang W."/>
            <person name="Yang X."/>
            <person name="Jeffery I.B."/>
            <person name="Cooney J.C."/>
            <person name="Kagawa T.F."/>
            <person name="Liu W."/>
            <person name="Song Y."/>
            <person name="Salvetti E."/>
            <person name="Wrobel A."/>
            <person name="Rasinkangas P."/>
            <person name="Parkhill J."/>
            <person name="Rea M.C."/>
            <person name="O'Sullivan O."/>
            <person name="Ritari J."/>
            <person name="Douillard F.P."/>
            <person name="Paul Ross R."/>
            <person name="Yang R."/>
            <person name="Briner A.E."/>
            <person name="Felis G.E."/>
            <person name="de Vos W.M."/>
            <person name="Barrangou R."/>
            <person name="Klaenhammer T.R."/>
            <person name="Caufield P.W."/>
            <person name="Cui Y."/>
            <person name="Zhang H."/>
            <person name="O'Toole P.W."/>
        </authorList>
    </citation>
    <scope>NUCLEOTIDE SEQUENCE [LARGE SCALE GENOMIC DNA]</scope>
    <source>
        <strain evidence="3 4">DSM 20183</strain>
    </source>
</reference>
<accession>A0A0R1J9V5</accession>
<dbReference type="Gene3D" id="3.80.10.10">
    <property type="entry name" value="Ribonuclease Inhibitor"/>
    <property type="match status" value="1"/>
</dbReference>
<name>A0A0R1J9V5_9LACO</name>
<feature type="domain" description="S-layer protein C-terminal" evidence="2">
    <location>
        <begin position="1041"/>
        <end position="1088"/>
    </location>
</feature>
<keyword evidence="4" id="KW-1185">Reference proteome</keyword>
<feature type="compositionally biased region" description="Polar residues" evidence="1">
    <location>
        <begin position="165"/>
        <end position="181"/>
    </location>
</feature>
<evidence type="ECO:0000313" key="3">
    <source>
        <dbReference type="EMBL" id="KRK65577.1"/>
    </source>
</evidence>
<dbReference type="STRING" id="1423811.FC72_GL000018"/>
<dbReference type="InterPro" id="IPR024968">
    <property type="entry name" value="SlpA_C_lactobacillus"/>
</dbReference>
<evidence type="ECO:0000313" key="4">
    <source>
        <dbReference type="Proteomes" id="UP000050929"/>
    </source>
</evidence>
<feature type="region of interest" description="Disordered" evidence="1">
    <location>
        <begin position="58"/>
        <end position="181"/>
    </location>
</feature>
<dbReference type="AlphaFoldDB" id="A0A0R1J9V5"/>
<organism evidence="3 4">
    <name type="scientific">Companilactobacillus tucceti DSM 20183</name>
    <dbReference type="NCBI Taxonomy" id="1423811"/>
    <lineage>
        <taxon>Bacteria</taxon>
        <taxon>Bacillati</taxon>
        <taxon>Bacillota</taxon>
        <taxon>Bacilli</taxon>
        <taxon>Lactobacillales</taxon>
        <taxon>Lactobacillaceae</taxon>
        <taxon>Companilactobacillus</taxon>
    </lineage>
</organism>
<dbReference type="EMBL" id="AZDG01000001">
    <property type="protein sequence ID" value="KRK65577.1"/>
    <property type="molecule type" value="Genomic_DNA"/>
</dbReference>
<dbReference type="PATRIC" id="fig|1423811.3.peg.18"/>
<dbReference type="InterPro" id="IPR032675">
    <property type="entry name" value="LRR_dom_sf"/>
</dbReference>
<dbReference type="RefSeq" id="WP_057763508.1">
    <property type="nucleotide sequence ID" value="NZ_AZDG01000001.1"/>
</dbReference>
<dbReference type="Proteomes" id="UP000050929">
    <property type="component" value="Unassembled WGS sequence"/>
</dbReference>
<dbReference type="Pfam" id="PF03217">
    <property type="entry name" value="SlpA"/>
    <property type="match status" value="1"/>
</dbReference>
<feature type="compositionally biased region" description="Low complexity" evidence="1">
    <location>
        <begin position="62"/>
        <end position="86"/>
    </location>
</feature>
<feature type="compositionally biased region" description="Polar residues" evidence="1">
    <location>
        <begin position="87"/>
        <end position="98"/>
    </location>
</feature>
<dbReference type="OrthoDB" id="2328560at2"/>